<dbReference type="STRING" id="3476.A0A2P5C069"/>
<gene>
    <name evidence="2" type="ORF">PanWU01x14_195260</name>
</gene>
<dbReference type="PANTHER" id="PTHR24177:SF103">
    <property type="entry name" value="PGG DOMAIN-CONTAINING PROTEIN"/>
    <property type="match status" value="1"/>
</dbReference>
<dbReference type="PANTHER" id="PTHR24177">
    <property type="entry name" value="CASKIN"/>
    <property type="match status" value="1"/>
</dbReference>
<sequence>MSEPNHPQLENDKKEKEETDKRTSTEMKHRTQIAIIIAAENGIAEIVERILEKGINCSHETDKRTSTEMKHRTQTAIIIAAENGIAEIVERILEKYPVAIHDVDSNMRNILLLAAKNRHLKVYKLLKKSKKNSRDIVLRTVDKDRNCALHFAAMVDENNLKPWPIPGAALQMQWEIKWYKFVEKSMPPHFFLRANNKGETPQQIFTKNHKALVKAGGEWLTSTST</sequence>
<comment type="caution">
    <text evidence="2">The sequence shown here is derived from an EMBL/GenBank/DDBJ whole genome shotgun (WGS) entry which is preliminary data.</text>
</comment>
<dbReference type="Proteomes" id="UP000237105">
    <property type="component" value="Unassembled WGS sequence"/>
</dbReference>
<protein>
    <submittedName>
        <fullName evidence="2">Ankyrin repeat-containing domain containing protein</fullName>
    </submittedName>
</protein>
<dbReference type="InterPro" id="IPR036770">
    <property type="entry name" value="Ankyrin_rpt-contain_sf"/>
</dbReference>
<name>A0A2P5C069_PARAD</name>
<evidence type="ECO:0000256" key="1">
    <source>
        <dbReference type="SAM" id="MobiDB-lite"/>
    </source>
</evidence>
<dbReference type="Pfam" id="PF12796">
    <property type="entry name" value="Ank_2"/>
    <property type="match status" value="1"/>
</dbReference>
<accession>A0A2P5C069</accession>
<keyword evidence="3" id="KW-1185">Reference proteome</keyword>
<dbReference type="GO" id="GO:0016020">
    <property type="term" value="C:membrane"/>
    <property type="evidence" value="ECO:0007669"/>
    <property type="project" value="TreeGrafter"/>
</dbReference>
<proteinExistence type="predicted"/>
<reference evidence="3" key="1">
    <citation type="submission" date="2016-06" db="EMBL/GenBank/DDBJ databases">
        <title>Parallel loss of symbiosis genes in relatives of nitrogen-fixing non-legume Parasponia.</title>
        <authorList>
            <person name="Van Velzen R."/>
            <person name="Holmer R."/>
            <person name="Bu F."/>
            <person name="Rutten L."/>
            <person name="Van Zeijl A."/>
            <person name="Liu W."/>
            <person name="Santuari L."/>
            <person name="Cao Q."/>
            <person name="Sharma T."/>
            <person name="Shen D."/>
            <person name="Roswanjaya Y."/>
            <person name="Wardhani T."/>
            <person name="Kalhor M.S."/>
            <person name="Jansen J."/>
            <person name="Van den Hoogen J."/>
            <person name="Gungor B."/>
            <person name="Hartog M."/>
            <person name="Hontelez J."/>
            <person name="Verver J."/>
            <person name="Yang W.-C."/>
            <person name="Schijlen E."/>
            <person name="Repin R."/>
            <person name="Schilthuizen M."/>
            <person name="Schranz E."/>
            <person name="Heidstra R."/>
            <person name="Miyata K."/>
            <person name="Fedorova E."/>
            <person name="Kohlen W."/>
            <person name="Bisseling T."/>
            <person name="Smit S."/>
            <person name="Geurts R."/>
        </authorList>
    </citation>
    <scope>NUCLEOTIDE SEQUENCE [LARGE SCALE GENOMIC DNA]</scope>
    <source>
        <strain evidence="3">cv. WU1-14</strain>
    </source>
</reference>
<dbReference type="SUPFAM" id="SSF48403">
    <property type="entry name" value="Ankyrin repeat"/>
    <property type="match status" value="1"/>
</dbReference>
<dbReference type="InterPro" id="IPR002110">
    <property type="entry name" value="Ankyrin_rpt"/>
</dbReference>
<feature type="region of interest" description="Disordered" evidence="1">
    <location>
        <begin position="1"/>
        <end position="27"/>
    </location>
</feature>
<feature type="non-terminal residue" evidence="2">
    <location>
        <position position="225"/>
    </location>
</feature>
<dbReference type="AlphaFoldDB" id="A0A2P5C069"/>
<organism evidence="2 3">
    <name type="scientific">Parasponia andersonii</name>
    <name type="common">Sponia andersonii</name>
    <dbReference type="NCBI Taxonomy" id="3476"/>
    <lineage>
        <taxon>Eukaryota</taxon>
        <taxon>Viridiplantae</taxon>
        <taxon>Streptophyta</taxon>
        <taxon>Embryophyta</taxon>
        <taxon>Tracheophyta</taxon>
        <taxon>Spermatophyta</taxon>
        <taxon>Magnoliopsida</taxon>
        <taxon>eudicotyledons</taxon>
        <taxon>Gunneridae</taxon>
        <taxon>Pentapetalae</taxon>
        <taxon>rosids</taxon>
        <taxon>fabids</taxon>
        <taxon>Rosales</taxon>
        <taxon>Cannabaceae</taxon>
        <taxon>Parasponia</taxon>
    </lineage>
</organism>
<evidence type="ECO:0000313" key="2">
    <source>
        <dbReference type="EMBL" id="PON54447.1"/>
    </source>
</evidence>
<feature type="compositionally biased region" description="Basic and acidic residues" evidence="1">
    <location>
        <begin position="9"/>
        <end position="27"/>
    </location>
</feature>
<dbReference type="OrthoDB" id="1751337at2759"/>
<dbReference type="EMBL" id="JXTB01000195">
    <property type="protein sequence ID" value="PON54447.1"/>
    <property type="molecule type" value="Genomic_DNA"/>
</dbReference>
<evidence type="ECO:0000313" key="3">
    <source>
        <dbReference type="Proteomes" id="UP000237105"/>
    </source>
</evidence>
<dbReference type="Gene3D" id="1.25.40.20">
    <property type="entry name" value="Ankyrin repeat-containing domain"/>
    <property type="match status" value="1"/>
</dbReference>